<dbReference type="SMART" id="SM00533">
    <property type="entry name" value="MUTSd"/>
    <property type="match status" value="1"/>
</dbReference>
<dbReference type="GO" id="GO:0140664">
    <property type="term" value="F:ATP-dependent DNA damage sensor activity"/>
    <property type="evidence" value="ECO:0007669"/>
    <property type="project" value="InterPro"/>
</dbReference>
<dbReference type="SUPFAM" id="SSF48334">
    <property type="entry name" value="DNA repair protein MutS, domain III"/>
    <property type="match status" value="1"/>
</dbReference>
<dbReference type="Gene3D" id="3.30.420.110">
    <property type="entry name" value="MutS, connector domain"/>
    <property type="match status" value="1"/>
</dbReference>
<feature type="domain" description="DNA mismatch repair proteins mutS family" evidence="12">
    <location>
        <begin position="769"/>
        <end position="785"/>
    </location>
</feature>
<dbReference type="PANTHER" id="PTHR11361:SF122">
    <property type="entry name" value="DNA MISMATCH REPAIR PROTEIN MSH3"/>
    <property type="match status" value="1"/>
</dbReference>
<evidence type="ECO:0000313" key="14">
    <source>
        <dbReference type="Proteomes" id="UP001150569"/>
    </source>
</evidence>
<dbReference type="GO" id="GO:0006312">
    <property type="term" value="P:mitotic recombination"/>
    <property type="evidence" value="ECO:0007669"/>
    <property type="project" value="TreeGrafter"/>
</dbReference>
<dbReference type="GO" id="GO:0030983">
    <property type="term" value="F:mismatched DNA binding"/>
    <property type="evidence" value="ECO:0007669"/>
    <property type="project" value="InterPro"/>
</dbReference>
<dbReference type="Gene3D" id="3.40.50.300">
    <property type="entry name" value="P-loop containing nucleotide triphosphate hydrolases"/>
    <property type="match status" value="1"/>
</dbReference>
<evidence type="ECO:0000256" key="6">
    <source>
        <dbReference type="ARBA" id="ARBA00023125"/>
    </source>
</evidence>
<dbReference type="PANTHER" id="PTHR11361">
    <property type="entry name" value="DNA MISMATCH REPAIR PROTEIN MUTS FAMILY MEMBER"/>
    <property type="match status" value="1"/>
</dbReference>
<comment type="similarity">
    <text evidence="1">Belongs to the DNA mismatch repair MutS family. MSH3 subfamily.</text>
</comment>
<evidence type="ECO:0000256" key="9">
    <source>
        <dbReference type="ARBA" id="ARBA00029792"/>
    </source>
</evidence>
<evidence type="ECO:0000256" key="7">
    <source>
        <dbReference type="ARBA" id="ARBA00023204"/>
    </source>
</evidence>
<dbReference type="InterPro" id="IPR000432">
    <property type="entry name" value="DNA_mismatch_repair_MutS_C"/>
</dbReference>
<evidence type="ECO:0000256" key="4">
    <source>
        <dbReference type="ARBA" id="ARBA00022763"/>
    </source>
</evidence>
<dbReference type="Gene3D" id="1.10.1420.10">
    <property type="match status" value="2"/>
</dbReference>
<dbReference type="InterPro" id="IPR007695">
    <property type="entry name" value="DNA_mismatch_repair_MutS-lik_N"/>
</dbReference>
<dbReference type="InterPro" id="IPR016151">
    <property type="entry name" value="DNA_mismatch_repair_MutS_N"/>
</dbReference>
<organism evidence="13 14">
    <name type="scientific">Tieghemiomyces parasiticus</name>
    <dbReference type="NCBI Taxonomy" id="78921"/>
    <lineage>
        <taxon>Eukaryota</taxon>
        <taxon>Fungi</taxon>
        <taxon>Fungi incertae sedis</taxon>
        <taxon>Zoopagomycota</taxon>
        <taxon>Kickxellomycotina</taxon>
        <taxon>Dimargaritomycetes</taxon>
        <taxon>Dimargaritales</taxon>
        <taxon>Dimargaritaceae</taxon>
        <taxon>Tieghemiomyces</taxon>
    </lineage>
</organism>
<keyword evidence="4" id="KW-0227">DNA damage</keyword>
<dbReference type="Pfam" id="PF01624">
    <property type="entry name" value="MutS_I"/>
    <property type="match status" value="1"/>
</dbReference>
<evidence type="ECO:0000256" key="8">
    <source>
        <dbReference type="ARBA" id="ARBA00025902"/>
    </source>
</evidence>
<name>A0A9W8DWB4_9FUNG</name>
<evidence type="ECO:0000256" key="5">
    <source>
        <dbReference type="ARBA" id="ARBA00022840"/>
    </source>
</evidence>
<dbReference type="OrthoDB" id="10252754at2759"/>
<dbReference type="SMART" id="SM00534">
    <property type="entry name" value="MUTSac"/>
    <property type="match status" value="1"/>
</dbReference>
<evidence type="ECO:0000256" key="10">
    <source>
        <dbReference type="ARBA" id="ARBA00073774"/>
    </source>
</evidence>
<keyword evidence="14" id="KW-1185">Reference proteome</keyword>
<keyword evidence="7" id="KW-0234">DNA repair</keyword>
<dbReference type="InterPro" id="IPR045076">
    <property type="entry name" value="MutS"/>
</dbReference>
<dbReference type="InterPro" id="IPR017261">
    <property type="entry name" value="DNA_mismatch_repair_MutS/MSH"/>
</dbReference>
<proteinExistence type="inferred from homology"/>
<dbReference type="AlphaFoldDB" id="A0A9W8DWB4"/>
<sequence length="922" mass="100269">MGSDPSPTVSRHFRTKSPRSTDRTAAKRSRHEVALVAAPGPAPATPPGPSTAKRNPAFTPLEEQYETLKAQHPTTLLALEVGYKYRFFGPDAEAAAEVLSIQCSPGHNLSTASVPGHRIHVHIRRLVDAGYRVGLVRQTETAALKAVSGRRRAPFGRALSEVYTRGTLIESLLVSTDTAPEPEPPYLVCLVDSTPTRTGRTEIGFLAVCVSTGSVVYDNFADDAARTALQTRLGHLSIGEIVLPRTISVPTQRTVDGLLRSCGSRAGRSMIRCERLTTDFTDYTAALAFITAHGAGRTATTSPTFLFRLPPATLRALAYLVAYLIDFGLQGSLYRFDRFVAYQSEFYMALDAETLRQLEVVANQSDGTTAGTLLVRIDYTRTPMGRRCLRHWLQRPLVHRARLEERRTAVHQLSECTGSFLDDLRTILVNCPDLDRGLARIFSAQIPAIVLPSNITSPLIQAALASVRRARDSLQEPLGTVDLSAAARDDLDHMLRESPQIAQWRQNIRSLEAELWAHLDAVRLSLKYPEVHYAHVNGTRYQLEIPKETGLPVPLTWVKVSGTRQVDRYHSPYIAERLAELDWLEESITGEARVDYVGYLRTLGGDYYEVLQGFVRQLASLDALAALAVAGRQPGYVRAVLSATDADDAMVSPALEFSGLHHPILYQALGSGSYVANSLALGKPNPRAVVLTGPNMGGKSCLIKAVALLCILVQAGSHVPCTAARMAGPLLDAIFTRIGARDDPGAGESTFALEMRETSTLLHGATPRSLVLLDELGRGTGTWDGRAIARAVLDHLVDEVGCLCLFVTHDADLARSARRRYPAAVGNVYMDYRLVDGSEGSGEPAGTGPAEVVFLYRAVPGVCERSYGLGVARMALLPPELIERARTIAQNHRAAIDGPGPPVVAEFRCLLRSCETVDDTNV</sequence>
<evidence type="ECO:0000256" key="1">
    <source>
        <dbReference type="ARBA" id="ARBA00007094"/>
    </source>
</evidence>
<protein>
    <recommendedName>
        <fullName evidence="2 10">DNA mismatch repair protein MSH3</fullName>
    </recommendedName>
    <alternativeName>
        <fullName evidence="2 10">DNA mismatch repair protein MSH3</fullName>
    </alternativeName>
    <alternativeName>
        <fullName evidence="9">MutS protein homolog 3</fullName>
    </alternativeName>
</protein>
<evidence type="ECO:0000256" key="11">
    <source>
        <dbReference type="SAM" id="MobiDB-lite"/>
    </source>
</evidence>
<evidence type="ECO:0000256" key="2">
    <source>
        <dbReference type="ARBA" id="ARBA00022151"/>
    </source>
</evidence>
<dbReference type="InterPro" id="IPR036678">
    <property type="entry name" value="MutS_con_dom_sf"/>
</dbReference>
<dbReference type="GO" id="GO:0005634">
    <property type="term" value="C:nucleus"/>
    <property type="evidence" value="ECO:0007669"/>
    <property type="project" value="TreeGrafter"/>
</dbReference>
<dbReference type="Gene3D" id="3.40.1170.10">
    <property type="entry name" value="DNA repair protein MutS, domain I"/>
    <property type="match status" value="1"/>
</dbReference>
<feature type="compositionally biased region" description="Pro residues" evidence="11">
    <location>
        <begin position="40"/>
        <end position="49"/>
    </location>
</feature>
<dbReference type="Pfam" id="PF05192">
    <property type="entry name" value="MutS_III"/>
    <property type="match status" value="1"/>
</dbReference>
<dbReference type="SUPFAM" id="SSF53150">
    <property type="entry name" value="DNA repair protein MutS, domain II"/>
    <property type="match status" value="1"/>
</dbReference>
<dbReference type="FunFam" id="3.40.1170.10:FF:000004">
    <property type="entry name" value="DNA mismatch repair protein"/>
    <property type="match status" value="1"/>
</dbReference>
<keyword evidence="3" id="KW-0547">Nucleotide-binding</keyword>
<feature type="region of interest" description="Disordered" evidence="11">
    <location>
        <begin position="1"/>
        <end position="56"/>
    </location>
</feature>
<dbReference type="Pfam" id="PF00488">
    <property type="entry name" value="MutS_V"/>
    <property type="match status" value="1"/>
</dbReference>
<evidence type="ECO:0000256" key="3">
    <source>
        <dbReference type="ARBA" id="ARBA00022741"/>
    </source>
</evidence>
<dbReference type="PROSITE" id="PS00486">
    <property type="entry name" value="DNA_MISMATCH_REPAIR_2"/>
    <property type="match status" value="1"/>
</dbReference>
<dbReference type="Proteomes" id="UP001150569">
    <property type="component" value="Unassembled WGS sequence"/>
</dbReference>
<dbReference type="InterPro" id="IPR007860">
    <property type="entry name" value="DNA_mmatch_repair_MutS_con_dom"/>
</dbReference>
<dbReference type="InterPro" id="IPR007696">
    <property type="entry name" value="DNA_mismatch_repair_MutS_core"/>
</dbReference>
<reference evidence="13" key="1">
    <citation type="submission" date="2022-07" db="EMBL/GenBank/DDBJ databases">
        <title>Phylogenomic reconstructions and comparative analyses of Kickxellomycotina fungi.</title>
        <authorList>
            <person name="Reynolds N.K."/>
            <person name="Stajich J.E."/>
            <person name="Barry K."/>
            <person name="Grigoriev I.V."/>
            <person name="Crous P."/>
            <person name="Smith M.E."/>
        </authorList>
    </citation>
    <scope>NUCLEOTIDE SEQUENCE</scope>
    <source>
        <strain evidence="13">RSA 861</strain>
    </source>
</reference>
<gene>
    <name evidence="13" type="primary">MSH3_1</name>
    <name evidence="13" type="ORF">IWQ60_003576</name>
</gene>
<dbReference type="SUPFAM" id="SSF52540">
    <property type="entry name" value="P-loop containing nucleoside triphosphate hydrolases"/>
    <property type="match status" value="1"/>
</dbReference>
<comment type="subunit">
    <text evidence="8">Heterodimer consisting of MSH2-MSH3 (MutS beta). Forms a ternary complex with MutL alpha (MLH1-PMS1).</text>
</comment>
<dbReference type="InterPro" id="IPR027417">
    <property type="entry name" value="P-loop_NTPase"/>
</dbReference>
<dbReference type="InterPro" id="IPR036187">
    <property type="entry name" value="DNA_mismatch_repair_MutS_sf"/>
</dbReference>
<accession>A0A9W8DWB4</accession>
<evidence type="ECO:0000313" key="13">
    <source>
        <dbReference type="EMBL" id="KAJ1926690.1"/>
    </source>
</evidence>
<dbReference type="EMBL" id="JANBPT010000155">
    <property type="protein sequence ID" value="KAJ1926690.1"/>
    <property type="molecule type" value="Genomic_DNA"/>
</dbReference>
<dbReference type="SUPFAM" id="SSF55271">
    <property type="entry name" value="DNA repair protein MutS, domain I"/>
    <property type="match status" value="1"/>
</dbReference>
<dbReference type="PIRSF" id="PIRSF037677">
    <property type="entry name" value="DNA_mis_repair_Msh6"/>
    <property type="match status" value="1"/>
</dbReference>
<dbReference type="Pfam" id="PF05188">
    <property type="entry name" value="MutS_II"/>
    <property type="match status" value="1"/>
</dbReference>
<dbReference type="GO" id="GO:0006298">
    <property type="term" value="P:mismatch repair"/>
    <property type="evidence" value="ECO:0007669"/>
    <property type="project" value="InterPro"/>
</dbReference>
<keyword evidence="6" id="KW-0238">DNA-binding</keyword>
<evidence type="ECO:0000259" key="12">
    <source>
        <dbReference type="PROSITE" id="PS00486"/>
    </source>
</evidence>
<comment type="caution">
    <text evidence="13">The sequence shown here is derived from an EMBL/GenBank/DDBJ whole genome shotgun (WGS) entry which is preliminary data.</text>
</comment>
<keyword evidence="5" id="KW-0067">ATP-binding</keyword>
<dbReference type="GO" id="GO:0005524">
    <property type="term" value="F:ATP binding"/>
    <property type="evidence" value="ECO:0007669"/>
    <property type="project" value="UniProtKB-KW"/>
</dbReference>